<organism evidence="11 12">
    <name type="scientific">Polyplosphaeria fusca</name>
    <dbReference type="NCBI Taxonomy" id="682080"/>
    <lineage>
        <taxon>Eukaryota</taxon>
        <taxon>Fungi</taxon>
        <taxon>Dikarya</taxon>
        <taxon>Ascomycota</taxon>
        <taxon>Pezizomycotina</taxon>
        <taxon>Dothideomycetes</taxon>
        <taxon>Pleosporomycetidae</taxon>
        <taxon>Pleosporales</taxon>
        <taxon>Tetraplosphaeriaceae</taxon>
        <taxon>Polyplosphaeria</taxon>
    </lineage>
</organism>
<keyword evidence="12" id="KW-1185">Reference proteome</keyword>
<protein>
    <recommendedName>
        <fullName evidence="10">RING-CH-type domain-containing protein</fullName>
    </recommendedName>
</protein>
<evidence type="ECO:0000256" key="5">
    <source>
        <dbReference type="ARBA" id="ARBA00022833"/>
    </source>
</evidence>
<keyword evidence="2 9" id="KW-0812">Transmembrane</keyword>
<dbReference type="Pfam" id="PF12906">
    <property type="entry name" value="RINGv"/>
    <property type="match status" value="1"/>
</dbReference>
<feature type="compositionally biased region" description="Pro residues" evidence="8">
    <location>
        <begin position="386"/>
        <end position="405"/>
    </location>
</feature>
<dbReference type="PANTHER" id="PTHR46283">
    <property type="entry name" value="E3 UBIQUITIN-PROTEIN LIGASE MARCH5"/>
    <property type="match status" value="1"/>
</dbReference>
<dbReference type="InterPro" id="IPR013083">
    <property type="entry name" value="Znf_RING/FYVE/PHD"/>
</dbReference>
<feature type="transmembrane region" description="Helical" evidence="9">
    <location>
        <begin position="491"/>
        <end position="510"/>
    </location>
</feature>
<feature type="compositionally biased region" description="Polar residues" evidence="8">
    <location>
        <begin position="34"/>
        <end position="68"/>
    </location>
</feature>
<dbReference type="SMART" id="SM00744">
    <property type="entry name" value="RINGv"/>
    <property type="match status" value="1"/>
</dbReference>
<evidence type="ECO:0000256" key="1">
    <source>
        <dbReference type="ARBA" id="ARBA00004141"/>
    </source>
</evidence>
<keyword evidence="5" id="KW-0862">Zinc</keyword>
<feature type="non-terminal residue" evidence="11">
    <location>
        <position position="1"/>
    </location>
</feature>
<dbReference type="PROSITE" id="PS51292">
    <property type="entry name" value="ZF_RING_CH"/>
    <property type="match status" value="1"/>
</dbReference>
<reference evidence="11" key="1">
    <citation type="journal article" date="2020" name="Stud. Mycol.">
        <title>101 Dothideomycetes genomes: a test case for predicting lifestyles and emergence of pathogens.</title>
        <authorList>
            <person name="Haridas S."/>
            <person name="Albert R."/>
            <person name="Binder M."/>
            <person name="Bloem J."/>
            <person name="Labutti K."/>
            <person name="Salamov A."/>
            <person name="Andreopoulos B."/>
            <person name="Baker S."/>
            <person name="Barry K."/>
            <person name="Bills G."/>
            <person name="Bluhm B."/>
            <person name="Cannon C."/>
            <person name="Castanera R."/>
            <person name="Culley D."/>
            <person name="Daum C."/>
            <person name="Ezra D."/>
            <person name="Gonzalez J."/>
            <person name="Henrissat B."/>
            <person name="Kuo A."/>
            <person name="Liang C."/>
            <person name="Lipzen A."/>
            <person name="Lutzoni F."/>
            <person name="Magnuson J."/>
            <person name="Mondo S."/>
            <person name="Nolan M."/>
            <person name="Ohm R."/>
            <person name="Pangilinan J."/>
            <person name="Park H.-J."/>
            <person name="Ramirez L."/>
            <person name="Alfaro M."/>
            <person name="Sun H."/>
            <person name="Tritt A."/>
            <person name="Yoshinaga Y."/>
            <person name="Zwiers L.-H."/>
            <person name="Turgeon B."/>
            <person name="Goodwin S."/>
            <person name="Spatafora J."/>
            <person name="Crous P."/>
            <person name="Grigoriev I."/>
        </authorList>
    </citation>
    <scope>NUCLEOTIDE SEQUENCE</scope>
    <source>
        <strain evidence="11">CBS 125425</strain>
    </source>
</reference>
<sequence length="528" mass="58565">KYTMASFPAQRRTTQRATSDAAPAHQDLNRTDSEAFSTTSVDSQTLLLNSSPSITSVPAESVQENTGPQPAERPIQATQTDAEPRKCWICFNDETEDDENTSEWRSPCPCVLVAHEKCLLDWIADMEAPSSRRQAGGSKGKIQCPQCKSEIKLQRPRSLVVSLVRLTEKVTGLLLLPGFVLVVGSAAYSTATLLGSNTIYQIFGTEEAARILEPLYQPPNAHEGGLIVRTLKHLAEHWRLDIGVPLIPTVLVFSRTSLVDPFLYFLPLLFLAPSKGFPELTWPPSAASTITLLPCIRLAYNAYYERIWLPRERRWLKEIQPRVGSEDEVIIDAAEVHDGAGHVHFDDFADDFENADVDEVVQVNVDFDIFADWQNGGEADNHNAPENPPVPIARGPAPPIDAPPLPDHDAEGAPAPQVPQQPARRQRVRRERRAQFSTTSLADTILGALIFPTLAAAVGEALKYTLPKSWVTPPLNGKATGFLQARWGRSILGGCLFVGFKDALLLYVRWRMAKNHRMRRVLDYDKSK</sequence>
<keyword evidence="3" id="KW-0479">Metal-binding</keyword>
<dbReference type="GO" id="GO:0008270">
    <property type="term" value="F:zinc ion binding"/>
    <property type="evidence" value="ECO:0007669"/>
    <property type="project" value="UniProtKB-KW"/>
</dbReference>
<evidence type="ECO:0000256" key="3">
    <source>
        <dbReference type="ARBA" id="ARBA00022723"/>
    </source>
</evidence>
<keyword evidence="4" id="KW-0863">Zinc-finger</keyword>
<dbReference type="InterPro" id="IPR011016">
    <property type="entry name" value="Znf_RING-CH"/>
</dbReference>
<dbReference type="AlphaFoldDB" id="A0A9P4QK40"/>
<name>A0A9P4QK40_9PLEO</name>
<evidence type="ECO:0000256" key="2">
    <source>
        <dbReference type="ARBA" id="ARBA00022692"/>
    </source>
</evidence>
<dbReference type="SUPFAM" id="SSF57850">
    <property type="entry name" value="RING/U-box"/>
    <property type="match status" value="1"/>
</dbReference>
<evidence type="ECO:0000259" key="10">
    <source>
        <dbReference type="PROSITE" id="PS51292"/>
    </source>
</evidence>
<evidence type="ECO:0000313" key="12">
    <source>
        <dbReference type="Proteomes" id="UP000799444"/>
    </source>
</evidence>
<evidence type="ECO:0000256" key="8">
    <source>
        <dbReference type="SAM" id="MobiDB-lite"/>
    </source>
</evidence>
<gene>
    <name evidence="11" type="ORF">EJ04DRAFT_414810</name>
</gene>
<feature type="domain" description="RING-CH-type" evidence="10">
    <location>
        <begin position="79"/>
        <end position="154"/>
    </location>
</feature>
<evidence type="ECO:0000313" key="11">
    <source>
        <dbReference type="EMBL" id="KAF2727165.1"/>
    </source>
</evidence>
<comment type="caution">
    <text evidence="11">The sequence shown here is derived from an EMBL/GenBank/DDBJ whole genome shotgun (WGS) entry which is preliminary data.</text>
</comment>
<proteinExistence type="predicted"/>
<feature type="region of interest" description="Disordered" evidence="8">
    <location>
        <begin position="1"/>
        <end position="80"/>
    </location>
</feature>
<comment type="subcellular location">
    <subcellularLocation>
        <location evidence="1">Membrane</location>
        <topology evidence="1">Multi-pass membrane protein</topology>
    </subcellularLocation>
</comment>
<feature type="transmembrane region" description="Helical" evidence="9">
    <location>
        <begin position="434"/>
        <end position="458"/>
    </location>
</feature>
<evidence type="ECO:0000256" key="9">
    <source>
        <dbReference type="SAM" id="Phobius"/>
    </source>
</evidence>
<feature type="non-terminal residue" evidence="11">
    <location>
        <position position="528"/>
    </location>
</feature>
<feature type="region of interest" description="Disordered" evidence="8">
    <location>
        <begin position="374"/>
        <end position="435"/>
    </location>
</feature>
<dbReference type="Proteomes" id="UP000799444">
    <property type="component" value="Unassembled WGS sequence"/>
</dbReference>
<dbReference type="EMBL" id="ML996350">
    <property type="protein sequence ID" value="KAF2727165.1"/>
    <property type="molecule type" value="Genomic_DNA"/>
</dbReference>
<accession>A0A9P4QK40</accession>
<dbReference type="OrthoDB" id="5817083at2759"/>
<dbReference type="GO" id="GO:0016020">
    <property type="term" value="C:membrane"/>
    <property type="evidence" value="ECO:0007669"/>
    <property type="project" value="UniProtKB-SubCell"/>
</dbReference>
<keyword evidence="6 9" id="KW-1133">Transmembrane helix</keyword>
<evidence type="ECO:0000256" key="4">
    <source>
        <dbReference type="ARBA" id="ARBA00022771"/>
    </source>
</evidence>
<evidence type="ECO:0000256" key="6">
    <source>
        <dbReference type="ARBA" id="ARBA00022989"/>
    </source>
</evidence>
<evidence type="ECO:0000256" key="7">
    <source>
        <dbReference type="ARBA" id="ARBA00023136"/>
    </source>
</evidence>
<dbReference type="Gene3D" id="3.30.40.10">
    <property type="entry name" value="Zinc/RING finger domain, C3HC4 (zinc finger)"/>
    <property type="match status" value="1"/>
</dbReference>
<feature type="compositionally biased region" description="Low complexity" evidence="8">
    <location>
        <begin position="413"/>
        <end position="423"/>
    </location>
</feature>
<keyword evidence="7 9" id="KW-0472">Membrane</keyword>